<keyword evidence="1" id="KW-0732">Signal</keyword>
<sequence length="155" mass="16194">MKNVKTFLFTIIGIFLLFSCSASAASTVTTSEIYSLANGDYLETILIQDSTSRATSSTKSGQKTTYYKSSSGVTLWSVTVKASFSYTYGKSSTCTSVTGSSASSSVAWKVSSASSKKNGNTATASATGYHYTNGALVESLSRSVSLSCDIYGSLS</sequence>
<feature type="signal peptide" evidence="1">
    <location>
        <begin position="1"/>
        <end position="24"/>
    </location>
</feature>
<evidence type="ECO:0000313" key="2">
    <source>
        <dbReference type="EMBL" id="MCC2190883.1"/>
    </source>
</evidence>
<keyword evidence="3" id="KW-1185">Reference proteome</keyword>
<dbReference type="EMBL" id="JAJEPR010000031">
    <property type="protein sequence ID" value="MCC2190883.1"/>
    <property type="molecule type" value="Genomic_DNA"/>
</dbReference>
<name>A0AAE3DUU3_9FIRM</name>
<organism evidence="2 3">
    <name type="scientific">Fusicatenibacter faecihominis</name>
    <dbReference type="NCBI Taxonomy" id="2881276"/>
    <lineage>
        <taxon>Bacteria</taxon>
        <taxon>Bacillati</taxon>
        <taxon>Bacillota</taxon>
        <taxon>Clostridia</taxon>
        <taxon>Lachnospirales</taxon>
        <taxon>Lachnospiraceae</taxon>
        <taxon>Fusicatenibacter</taxon>
    </lineage>
</organism>
<evidence type="ECO:0000256" key="1">
    <source>
        <dbReference type="SAM" id="SignalP"/>
    </source>
</evidence>
<dbReference type="Proteomes" id="UP001197875">
    <property type="component" value="Unassembled WGS sequence"/>
</dbReference>
<dbReference type="PROSITE" id="PS51257">
    <property type="entry name" value="PROKAR_LIPOPROTEIN"/>
    <property type="match status" value="1"/>
</dbReference>
<gene>
    <name evidence="2" type="ORF">LKD71_13920</name>
</gene>
<accession>A0AAE3DUU3</accession>
<dbReference type="RefSeq" id="WP_178044719.1">
    <property type="nucleotide sequence ID" value="NZ_JAJEPR010000031.1"/>
</dbReference>
<evidence type="ECO:0008006" key="4">
    <source>
        <dbReference type="Google" id="ProtNLM"/>
    </source>
</evidence>
<dbReference type="AlphaFoldDB" id="A0AAE3DUU3"/>
<evidence type="ECO:0000313" key="3">
    <source>
        <dbReference type="Proteomes" id="UP001197875"/>
    </source>
</evidence>
<protein>
    <recommendedName>
        <fullName evidence="4">Ig-like domain-containing protein</fullName>
    </recommendedName>
</protein>
<comment type="caution">
    <text evidence="2">The sequence shown here is derived from an EMBL/GenBank/DDBJ whole genome shotgun (WGS) entry which is preliminary data.</text>
</comment>
<proteinExistence type="predicted"/>
<feature type="chain" id="PRO_5042200672" description="Ig-like domain-containing protein" evidence="1">
    <location>
        <begin position="25"/>
        <end position="155"/>
    </location>
</feature>
<reference evidence="2 3" key="1">
    <citation type="submission" date="2021-10" db="EMBL/GenBank/DDBJ databases">
        <title>Anaerobic single-cell dispensing facilitates the cultivation of human gut bacteria.</title>
        <authorList>
            <person name="Afrizal A."/>
        </authorList>
    </citation>
    <scope>NUCLEOTIDE SEQUENCE [LARGE SCALE GENOMIC DNA]</scope>
    <source>
        <strain evidence="2 3">CLA-AA-H277</strain>
    </source>
</reference>